<evidence type="ECO:0000256" key="4">
    <source>
        <dbReference type="ARBA" id="ARBA00022692"/>
    </source>
</evidence>
<keyword evidence="6 8" id="KW-0472">Membrane</keyword>
<dbReference type="RefSeq" id="WP_338550918.1">
    <property type="nucleotide sequence ID" value="NZ_CP146069.1"/>
</dbReference>
<keyword evidence="3" id="KW-1003">Cell membrane</keyword>
<dbReference type="EMBL" id="CP146069">
    <property type="protein sequence ID" value="WWR48095.1"/>
    <property type="molecule type" value="Genomic_DNA"/>
</dbReference>
<organism evidence="9 10">
    <name type="scientific">Roseovarius phycicola</name>
    <dbReference type="NCBI Taxonomy" id="3080976"/>
    <lineage>
        <taxon>Bacteria</taxon>
        <taxon>Pseudomonadati</taxon>
        <taxon>Pseudomonadota</taxon>
        <taxon>Alphaproteobacteria</taxon>
        <taxon>Rhodobacterales</taxon>
        <taxon>Roseobacteraceae</taxon>
        <taxon>Roseovarius</taxon>
    </lineage>
</organism>
<keyword evidence="7" id="KW-0653">Protein transport</keyword>
<gene>
    <name evidence="9" type="ORF">RZ517_07980</name>
</gene>
<comment type="similarity">
    <text evidence="2 7">Belongs to the ExbD/TolR family.</text>
</comment>
<keyword evidence="4 7" id="KW-0812">Transmembrane</keyword>
<evidence type="ECO:0000256" key="6">
    <source>
        <dbReference type="ARBA" id="ARBA00023136"/>
    </source>
</evidence>
<evidence type="ECO:0000313" key="9">
    <source>
        <dbReference type="EMBL" id="WWR48095.1"/>
    </source>
</evidence>
<evidence type="ECO:0000256" key="2">
    <source>
        <dbReference type="ARBA" id="ARBA00005811"/>
    </source>
</evidence>
<reference evidence="9 10" key="1">
    <citation type="submission" date="2023-10" db="EMBL/GenBank/DDBJ databases">
        <title>Roseovarius strain S88 nov., isolated from a marine algae.</title>
        <authorList>
            <person name="Lee M.W."/>
            <person name="Lee J.K."/>
            <person name="Kim J.M."/>
            <person name="Choi D.G."/>
            <person name="Baek J.H."/>
            <person name="Bayburt H."/>
            <person name="Jung J.J."/>
            <person name="Han D.M."/>
            <person name="Jeon C.O."/>
        </authorList>
    </citation>
    <scope>NUCLEOTIDE SEQUENCE [LARGE SCALE GENOMIC DNA]</scope>
    <source>
        <strain evidence="9 10">S88</strain>
    </source>
</reference>
<keyword evidence="7" id="KW-0813">Transport</keyword>
<sequence>MRHRKQTTRREPTIALINVVFLMLVFFMVASTLARPLDPDLKLVRTSELDGRAPPDTLVLHADGRLAYRGESVASAQEFYAALPEDKTDVVRIVPDEAAPAATLVNLARELREQGATRVLIVTERGLEQR</sequence>
<evidence type="ECO:0000256" key="8">
    <source>
        <dbReference type="SAM" id="Phobius"/>
    </source>
</evidence>
<evidence type="ECO:0000256" key="5">
    <source>
        <dbReference type="ARBA" id="ARBA00022989"/>
    </source>
</evidence>
<evidence type="ECO:0000256" key="7">
    <source>
        <dbReference type="RuleBase" id="RU003879"/>
    </source>
</evidence>
<dbReference type="InterPro" id="IPR003400">
    <property type="entry name" value="ExbD"/>
</dbReference>
<evidence type="ECO:0000256" key="1">
    <source>
        <dbReference type="ARBA" id="ARBA00004162"/>
    </source>
</evidence>
<feature type="transmembrane region" description="Helical" evidence="8">
    <location>
        <begin position="12"/>
        <end position="34"/>
    </location>
</feature>
<accession>A0ABZ2HJ61</accession>
<dbReference type="Proteomes" id="UP001364156">
    <property type="component" value="Chromosome"/>
</dbReference>
<name>A0ABZ2HJ61_9RHOB</name>
<proteinExistence type="inferred from homology"/>
<evidence type="ECO:0000313" key="10">
    <source>
        <dbReference type="Proteomes" id="UP001364156"/>
    </source>
</evidence>
<keyword evidence="10" id="KW-1185">Reference proteome</keyword>
<keyword evidence="5 8" id="KW-1133">Transmembrane helix</keyword>
<comment type="subcellular location">
    <subcellularLocation>
        <location evidence="1">Cell membrane</location>
        <topology evidence="1">Single-pass membrane protein</topology>
    </subcellularLocation>
    <subcellularLocation>
        <location evidence="7">Cell membrane</location>
        <topology evidence="7">Single-pass type II membrane protein</topology>
    </subcellularLocation>
</comment>
<protein>
    <submittedName>
        <fullName evidence="9">Biopolymer transporter ExbD</fullName>
    </submittedName>
</protein>
<dbReference type="Pfam" id="PF02472">
    <property type="entry name" value="ExbD"/>
    <property type="match status" value="1"/>
</dbReference>
<evidence type="ECO:0000256" key="3">
    <source>
        <dbReference type="ARBA" id="ARBA00022475"/>
    </source>
</evidence>